<feature type="compositionally biased region" description="Polar residues" evidence="5">
    <location>
        <begin position="841"/>
        <end position="850"/>
    </location>
</feature>
<dbReference type="InterPro" id="IPR012921">
    <property type="entry name" value="SPOC_C"/>
</dbReference>
<dbReference type="Gene3D" id="3.30.40.10">
    <property type="entry name" value="Zinc/RING finger domain, C3HC4 (zinc finger)"/>
    <property type="match status" value="1"/>
</dbReference>
<dbReference type="CDD" id="cd15638">
    <property type="entry name" value="PHD_PHF3"/>
    <property type="match status" value="1"/>
</dbReference>
<dbReference type="InterPro" id="IPR001965">
    <property type="entry name" value="Znf_PHD"/>
</dbReference>
<evidence type="ECO:0000313" key="10">
    <source>
        <dbReference type="Proteomes" id="UP000618051"/>
    </source>
</evidence>
<reference evidence="9 10" key="2">
    <citation type="journal article" date="2021" name="J. Hered.">
        <title>Feather Gene Expression Elucidates the Developmental Basis of Plumage Iridescence in African Starlings.</title>
        <authorList>
            <person name="Rubenstein D.R."/>
            <person name="Corvelo A."/>
            <person name="MacManes M.D."/>
            <person name="Maia R."/>
            <person name="Narzisi G."/>
            <person name="Rousaki A."/>
            <person name="Vandenabeele P."/>
            <person name="Shawkey M.D."/>
            <person name="Solomon J."/>
        </authorList>
    </citation>
    <scope>NUCLEOTIDE SEQUENCE [LARGE SCALE GENOMIC DNA]</scope>
    <source>
        <strain evidence="9">SS15</strain>
    </source>
</reference>
<feature type="compositionally biased region" description="Basic and acidic residues" evidence="5">
    <location>
        <begin position="806"/>
        <end position="840"/>
    </location>
</feature>
<evidence type="ECO:0000256" key="3">
    <source>
        <dbReference type="ARBA" id="ARBA00022833"/>
    </source>
</evidence>
<feature type="compositionally biased region" description="Polar residues" evidence="5">
    <location>
        <begin position="298"/>
        <end position="311"/>
    </location>
</feature>
<feature type="region of interest" description="Disordered" evidence="5">
    <location>
        <begin position="566"/>
        <end position="670"/>
    </location>
</feature>
<keyword evidence="2 4" id="KW-0863">Zinc-finger</keyword>
<feature type="compositionally biased region" description="Basic and acidic residues" evidence="5">
    <location>
        <begin position="628"/>
        <end position="644"/>
    </location>
</feature>
<feature type="region of interest" description="Disordered" evidence="5">
    <location>
        <begin position="1324"/>
        <end position="1488"/>
    </location>
</feature>
<dbReference type="PROSITE" id="PS01359">
    <property type="entry name" value="ZF_PHD_1"/>
    <property type="match status" value="1"/>
</dbReference>
<dbReference type="InterPro" id="IPR019786">
    <property type="entry name" value="Zinc_finger_PHD-type_CS"/>
</dbReference>
<gene>
    <name evidence="9" type="ORF">IHE44_0009620</name>
    <name evidence="8" type="ORF">IHE44_002480</name>
</gene>
<dbReference type="SMART" id="SM00510">
    <property type="entry name" value="TFS2M"/>
    <property type="match status" value="1"/>
</dbReference>
<feature type="compositionally biased region" description="Polar residues" evidence="5">
    <location>
        <begin position="168"/>
        <end position="182"/>
    </location>
</feature>
<evidence type="ECO:0008006" key="11">
    <source>
        <dbReference type="Google" id="ProtNLM"/>
    </source>
</evidence>
<feature type="region of interest" description="Disordered" evidence="5">
    <location>
        <begin position="1110"/>
        <end position="1134"/>
    </location>
</feature>
<feature type="domain" description="TFIIS central" evidence="7">
    <location>
        <begin position="670"/>
        <end position="789"/>
    </location>
</feature>
<feature type="region of interest" description="Disordered" evidence="5">
    <location>
        <begin position="123"/>
        <end position="435"/>
    </location>
</feature>
<feature type="compositionally biased region" description="Low complexity" evidence="5">
    <location>
        <begin position="352"/>
        <end position="362"/>
    </location>
</feature>
<dbReference type="CDD" id="cd21548">
    <property type="entry name" value="SPOC_PHF3"/>
    <property type="match status" value="1"/>
</dbReference>
<dbReference type="SUPFAM" id="SSF46942">
    <property type="entry name" value="Elongation factor TFIIS domain 2"/>
    <property type="match status" value="1"/>
</dbReference>
<feature type="compositionally biased region" description="Polar residues" evidence="5">
    <location>
        <begin position="1452"/>
        <end position="1466"/>
    </location>
</feature>
<dbReference type="PROSITE" id="PS50016">
    <property type="entry name" value="ZF_PHD_2"/>
    <property type="match status" value="1"/>
</dbReference>
<feature type="compositionally biased region" description="Basic and acidic residues" evidence="5">
    <location>
        <begin position="1120"/>
        <end position="1134"/>
    </location>
</feature>
<organism evidence="8">
    <name type="scientific">Lamprotornis superbus</name>
    <dbReference type="NCBI Taxonomy" id="245042"/>
    <lineage>
        <taxon>Eukaryota</taxon>
        <taxon>Metazoa</taxon>
        <taxon>Chordata</taxon>
        <taxon>Craniata</taxon>
        <taxon>Vertebrata</taxon>
        <taxon>Euteleostomi</taxon>
        <taxon>Archelosauria</taxon>
        <taxon>Archosauria</taxon>
        <taxon>Dinosauria</taxon>
        <taxon>Saurischia</taxon>
        <taxon>Theropoda</taxon>
        <taxon>Coelurosauria</taxon>
        <taxon>Aves</taxon>
        <taxon>Neognathae</taxon>
        <taxon>Neoaves</taxon>
        <taxon>Telluraves</taxon>
        <taxon>Australaves</taxon>
        <taxon>Passeriformes</taxon>
        <taxon>Sturnidae</taxon>
        <taxon>Lamprotornis</taxon>
    </lineage>
</organism>
<feature type="compositionally biased region" description="Basic and acidic residues" evidence="5">
    <location>
        <begin position="574"/>
        <end position="610"/>
    </location>
</feature>
<keyword evidence="10" id="KW-1185">Reference proteome</keyword>
<feature type="compositionally biased region" description="Low complexity" evidence="5">
    <location>
        <begin position="1357"/>
        <end position="1390"/>
    </location>
</feature>
<dbReference type="SMART" id="SM00249">
    <property type="entry name" value="PHD"/>
    <property type="match status" value="1"/>
</dbReference>
<dbReference type="Proteomes" id="UP000618051">
    <property type="component" value="Unassembled WGS sequence"/>
</dbReference>
<dbReference type="EMBL" id="JADDUC010000135">
    <property type="protein sequence ID" value="KAG0117570.1"/>
    <property type="molecule type" value="Genomic_DNA"/>
</dbReference>
<feature type="compositionally biased region" description="Basic and acidic residues" evidence="5">
    <location>
        <begin position="1804"/>
        <end position="1814"/>
    </location>
</feature>
<feature type="compositionally biased region" description="Polar residues" evidence="5">
    <location>
        <begin position="364"/>
        <end position="380"/>
    </location>
</feature>
<evidence type="ECO:0000256" key="4">
    <source>
        <dbReference type="PROSITE-ProRule" id="PRU00146"/>
    </source>
</evidence>
<reference evidence="9" key="3">
    <citation type="submission" date="2022-01" db="EMBL/GenBank/DDBJ databases">
        <authorList>
            <person name="Rubenstein D.R."/>
        </authorList>
    </citation>
    <scope>NUCLEOTIDE SEQUENCE</scope>
    <source>
        <strain evidence="9">SS15</strain>
        <tissue evidence="9">Liver</tissue>
    </source>
</reference>
<feature type="compositionally biased region" description="Basic and acidic residues" evidence="5">
    <location>
        <begin position="1330"/>
        <end position="1356"/>
    </location>
</feature>
<dbReference type="EMBL" id="JADDUC020000003">
    <property type="protein sequence ID" value="KAI1241155.1"/>
    <property type="molecule type" value="Genomic_DNA"/>
</dbReference>
<dbReference type="GO" id="GO:0008270">
    <property type="term" value="F:zinc ion binding"/>
    <property type="evidence" value="ECO:0007669"/>
    <property type="project" value="UniProtKB-KW"/>
</dbReference>
<protein>
    <recommendedName>
        <fullName evidence="11">PHD finger protein 3</fullName>
    </recommendedName>
</protein>
<dbReference type="InterPro" id="IPR003618">
    <property type="entry name" value="TFIIS_cen_dom"/>
</dbReference>
<feature type="compositionally biased region" description="Basic and acidic residues" evidence="5">
    <location>
        <begin position="233"/>
        <end position="261"/>
    </location>
</feature>
<feature type="compositionally biased region" description="Basic and acidic residues" evidence="5">
    <location>
        <begin position="1638"/>
        <end position="1794"/>
    </location>
</feature>
<dbReference type="OrthoDB" id="1884872at2759"/>
<dbReference type="GO" id="GO:0006351">
    <property type="term" value="P:DNA-templated transcription"/>
    <property type="evidence" value="ECO:0007669"/>
    <property type="project" value="InterPro"/>
</dbReference>
<dbReference type="GO" id="GO:0005634">
    <property type="term" value="C:nucleus"/>
    <property type="evidence" value="ECO:0007669"/>
    <property type="project" value="TreeGrafter"/>
</dbReference>
<reference evidence="8" key="1">
    <citation type="submission" date="2020-10" db="EMBL/GenBank/DDBJ databases">
        <title>Feather gene expression reveals the developmental basis of iridescence in African starlings.</title>
        <authorList>
            <person name="Rubenstein D.R."/>
        </authorList>
    </citation>
    <scope>NUCLEOTIDE SEQUENCE</scope>
    <source>
        <strain evidence="8">SS15</strain>
        <tissue evidence="8">Liver</tissue>
    </source>
</reference>
<dbReference type="Pfam" id="PF07744">
    <property type="entry name" value="SPOC"/>
    <property type="match status" value="1"/>
</dbReference>
<evidence type="ECO:0000313" key="8">
    <source>
        <dbReference type="EMBL" id="KAG0117570.1"/>
    </source>
</evidence>
<evidence type="ECO:0000259" key="7">
    <source>
        <dbReference type="PROSITE" id="PS51321"/>
    </source>
</evidence>
<dbReference type="SUPFAM" id="SSF57903">
    <property type="entry name" value="FYVE/PHD zinc finger"/>
    <property type="match status" value="1"/>
</dbReference>
<feature type="compositionally biased region" description="Basic and acidic residues" evidence="5">
    <location>
        <begin position="183"/>
        <end position="211"/>
    </location>
</feature>
<dbReference type="Pfam" id="PF07500">
    <property type="entry name" value="TFIIS_M"/>
    <property type="match status" value="1"/>
</dbReference>
<dbReference type="InterPro" id="IPR013083">
    <property type="entry name" value="Znf_RING/FYVE/PHD"/>
</dbReference>
<feature type="domain" description="PHD-type" evidence="6">
    <location>
        <begin position="460"/>
        <end position="526"/>
    </location>
</feature>
<dbReference type="PROSITE" id="PS51321">
    <property type="entry name" value="TFIIS_CENTRAL"/>
    <property type="match status" value="1"/>
</dbReference>
<evidence type="ECO:0000256" key="2">
    <source>
        <dbReference type="ARBA" id="ARBA00022771"/>
    </source>
</evidence>
<evidence type="ECO:0000259" key="6">
    <source>
        <dbReference type="PROSITE" id="PS50016"/>
    </source>
</evidence>
<feature type="region of interest" description="Disordered" evidence="5">
    <location>
        <begin position="1607"/>
        <end position="1825"/>
    </location>
</feature>
<dbReference type="InterPro" id="IPR036575">
    <property type="entry name" value="TFIIS_cen_dom_sf"/>
</dbReference>
<feature type="compositionally biased region" description="Basic and acidic residues" evidence="5">
    <location>
        <begin position="333"/>
        <end position="349"/>
    </location>
</feature>
<keyword evidence="1" id="KW-0479">Metal-binding</keyword>
<evidence type="ECO:0000256" key="1">
    <source>
        <dbReference type="ARBA" id="ARBA00022723"/>
    </source>
</evidence>
<accession>A0A835TTE7</accession>
<evidence type="ECO:0000313" key="9">
    <source>
        <dbReference type="EMBL" id="KAI1241155.1"/>
    </source>
</evidence>
<feature type="region of interest" description="Disordered" evidence="5">
    <location>
        <begin position="806"/>
        <end position="851"/>
    </location>
</feature>
<name>A0A835TTE7_9PASS</name>
<feature type="compositionally biased region" description="Basic and acidic residues" evidence="5">
    <location>
        <begin position="1416"/>
        <end position="1429"/>
    </location>
</feature>
<dbReference type="PANTHER" id="PTHR11477">
    <property type="entry name" value="TRANSCRIPTION FACTOR S-II ZINC FINGER DOMAIN-CONTAINING PROTEIN"/>
    <property type="match status" value="1"/>
</dbReference>
<feature type="compositionally biased region" description="Basic and acidic residues" evidence="5">
    <location>
        <begin position="381"/>
        <end position="413"/>
    </location>
</feature>
<sequence>MRAERHTGVFMDIVDTFSHLIPTEHLDDALFLESNLENEVCEDFSTSQSVLEDSLKNMLSDKDPMLGSASAQFCLPVLDSNDPNFQMPCSTVIGLDDTMDEEGVKESGNDTIDDDELALPNRNLRSRAEESSVTSPRKSPRLMAQEPVRSLRQSTLAKRSNVAPPPNTKKSSVKSGSTPKNGQKQERSPVKETDVAARLKMEQPREVRRNTEMIPVKNETSDVIDSMGLENSSEEKTDNKAEESEKKEEHNPIEVTGKDNDSSTSLKRNADEQESHQQPNNPVKIRKKQSDLGLKAKSSVSGVTVKKQTNTKLKKIPRVQASGQAQKSSVQKASEKSPTHQSCSKDPHHSVHSLSGHVSHPGQKQASKHQLATGLKANSSTKEEAETKDPSVVEHLKEDDKEKNKSKRNDKNLQPRQRRSSKSLSLDEPPLFIPDNISTVKREGLDHTSASESKHIWVPSKQCGFCKKPHGNSFTSSNPALQHGFMVGCGRCDDWFHGDCVGLSLSQAQQMGEEDKEYVCVKCCAEEDKKMECFDQNVPDTQVKLEHKEEKVIECEKLGVSKQTPTCNLNTMTEKTKQTEDAGKHKVKIFRRESGDGKNLSESRDSDTKKGQHVPTRKGSQTATIPRRSPEDKNEKISMHEKQEIKKKKNEKGSVSTTHLPASKPSADQIRQSVKQSLKEILMKRLTDSSLKIPEERAAKVATRIERELFSFFRDTDAKYKNKYRSLMFNLKDPKNNILFKKVLKGEVTPDHLIKMSPEELASKELAAWRQRENRHTIEMIEKEQREVERRPITKITHKGEIEIESETPMKEQEEVMEIQEPHTKLSEKSEEAEKDKEINESASPDTTSQHKNHLFDLNCKICIGRMAPPTDDLSGKKVKVSVGVARKQSDNEAESIADALSSTSSILASELLEDDKQDSSKSFTPLPKSETPGTVECESLFLARLNFIWKGFINMPSVAKFVIKAYPVSGSFEYLTEDLPDSIQVGGRISPHTVWDYVEKIKASGTKEICVVRFTPVTEEDQISYALLFAYFSSRKRYGVAANNMKQVKDLYLIPLGSSDKVPHHLVPFDGPGIEIHRPNLLLGLIIRQKMKRQITAVSSVTSSFADEAAEGTLSSLPPEKKSKPSKPEVSHHDLALEEEEENNFFNSFTTVLHKQRNKPQQSNTDDAPAVIEPLVESSKHEPPKPLRFLPGVLVGWENQPSTLELANKPLPVDDILQSLLGTTGQVYEHSKSEAGPSEDIPLLNEQTTSKEETMDVADVTAEVSEAKTGLDDPQESTNAAITVDAAAVGTSSSARSSGSLIGLSLKGKPPDVSTEAFLANLSAQSQNKETEESKENDPKRQLPDKDSVGQEVRRSTSSSFSSSSNSGKKTNENNVNVGSSEVTTSNTSKSPPFINLKRDPRQAAGRSQQTNISENKDGDVSRNEDRQNASGNDQGETENKQPSGEGGLNLYQSEAQTNETQFSSAAAKADNTVASQAEDTKHSQEDALMQNIETVNSFRRGPAVTSSHFETENSSRSEFVSKVPSPIASGSFSSVGPPQQNFQHSKSNPPGFQFQAPAPHNFPPQNNPMFGFPPHLPPPLLPPPGFGFPQNPMMPWPPVTHLSGQPPQYAGPIAQGLPVTHKQSRFLGPENFFQSKDSRRPERRHSDPWGREEQHLERGFNRGKNDRQRLYSETHHQKKDRHEKEWSNEKYWEQDSERNRRRDRNQEKERERKSREEGQRDKERVRSPHSDRAADGKSPRETRNPEKKTEKPKSDEQAHEKDKEREKSKDKHRERESEKNRERHRDHSDRTKSKSITWPEKALLRETGREESGDSSNARKLALNPRAREERHCLEKNLINLFLFINPNLSLCMIMWNLLRSITDTVLQTTMSSQVKNSDVVKVVTRHVDMKSLTSVREAERSDVIDFYNFYAASEIADRLHTKNHKFTIHVSNNRVVKGYLADKKIFEVKLQTVHEKMLRPQKQEILEVMAYSDKGLPTEYIIILVPLKRHTSCTCHFIKLYNFEKRYSSQKFPCHSKFAASQSRSLLISSAVLDTQIAFENAVFIKIHPSSNRPYIDLALQGLKICLSLFGLKWICFVGASILNSVIAASPVPASALGMPLWGQSHTRSQVLVSWVSHVLGLKCFTPQLLTKLTYQGRPIKQDPAYQVASYLGSCQKGWIATAWIHDTANPEQGISRLSSWTEGLMPLESFLERICAKGAGGGYIPFLKEEEKEKGKQENNKKFNESEEKITFPTNTIKGMKKSLSSKKGGNLFPLRTLKISLYDWGAFGLPSYDQEAQGFPVAMAALGPCDETVLTEHGRSPSVNHVLSIIAKKKIAKKLFGRTRDNMKDELFQLFSTLINIDFRICACMKDNTAEENAAEIQKVLPLAAWKLNQDAQQGTHAPSSHGVLQTGAWILLKFQLLCQQGVQQLHSVSEELQNVHWYKMFDTNDYHFSYDRKQVNVESPYSTISTLTFKQNPPFHSLPFLHLFSTGDQAYAPSEILYFETPYRAQVLQHQQWGLQGVLSGEEHRETYNFYTMTCISDFASMFHIPVRYALHQRETTSTSSEEFGFSIAWSGRAISRDEAGAAAVMKPSSDQAGMEIRQHTLPQRMFFALSKTNSVYKVTYPDSSCLEIVLAVYCLDSIEFKIIGLQFPQNIILIDKAAANTGAEGCSKKKRQINTCVGAEHELLALQCPTAAAVSIANEKVSFAP</sequence>
<keyword evidence="3" id="KW-0862">Zinc</keyword>
<dbReference type="PANTHER" id="PTHR11477:SF10">
    <property type="entry name" value="PHD FINGER PROTEIN 3"/>
    <property type="match status" value="1"/>
</dbReference>
<feature type="region of interest" description="Disordered" evidence="5">
    <location>
        <begin position="1532"/>
        <end position="1552"/>
    </location>
</feature>
<evidence type="ECO:0000256" key="5">
    <source>
        <dbReference type="SAM" id="MobiDB-lite"/>
    </source>
</evidence>
<dbReference type="Pfam" id="PF00628">
    <property type="entry name" value="PHD"/>
    <property type="match status" value="1"/>
</dbReference>
<comment type="caution">
    <text evidence="8">The sequence shown here is derived from an EMBL/GenBank/DDBJ whole genome shotgun (WGS) entry which is preliminary data.</text>
</comment>
<feature type="compositionally biased region" description="Polar residues" evidence="5">
    <location>
        <begin position="321"/>
        <end position="332"/>
    </location>
</feature>
<dbReference type="Gene3D" id="1.10.472.30">
    <property type="entry name" value="Transcription elongation factor S-II, central domain"/>
    <property type="match status" value="1"/>
</dbReference>
<dbReference type="InterPro" id="IPR011011">
    <property type="entry name" value="Znf_FYVE_PHD"/>
</dbReference>
<proteinExistence type="predicted"/>
<dbReference type="InterPro" id="IPR019787">
    <property type="entry name" value="Znf_PHD-finger"/>
</dbReference>